<proteinExistence type="predicted"/>
<keyword evidence="2" id="KW-1185">Reference proteome</keyword>
<dbReference type="EMBL" id="JAURUE010000001">
    <property type="protein sequence ID" value="MDP9611872.1"/>
    <property type="molecule type" value="Genomic_DNA"/>
</dbReference>
<sequence length="83" mass="8970">MLLELGPLLGGDIAVLVLGTQVSAMVQELLVVLDDVLGEDRDVALCRLENQVSEEGGTDVDWKVVVDDLGREEPAEVVRRELG</sequence>
<accession>A0ABT9KWI7</accession>
<evidence type="ECO:0000313" key="1">
    <source>
        <dbReference type="EMBL" id="MDP9611872.1"/>
    </source>
</evidence>
<gene>
    <name evidence="1" type="ORF">JOF35_004149</name>
</gene>
<dbReference type="Proteomes" id="UP001234880">
    <property type="component" value="Unassembled WGS sequence"/>
</dbReference>
<protein>
    <submittedName>
        <fullName evidence="1">Uncharacterized protein</fullName>
    </submittedName>
</protein>
<comment type="caution">
    <text evidence="1">The sequence shown here is derived from an EMBL/GenBank/DDBJ whole genome shotgun (WGS) entry which is preliminary data.</text>
</comment>
<reference evidence="1 2" key="1">
    <citation type="submission" date="2023-07" db="EMBL/GenBank/DDBJ databases">
        <title>Sequencing the genomes of 1000 actinobacteria strains.</title>
        <authorList>
            <person name="Klenk H.-P."/>
        </authorList>
    </citation>
    <scope>NUCLEOTIDE SEQUENCE [LARGE SCALE GENOMIC DNA]</scope>
    <source>
        <strain evidence="1 2">DSM 41600</strain>
    </source>
</reference>
<evidence type="ECO:0000313" key="2">
    <source>
        <dbReference type="Proteomes" id="UP001234880"/>
    </source>
</evidence>
<name>A0ABT9KWI7_9ACTN</name>
<organism evidence="1 2">
    <name type="scientific">Streptomyces demainii</name>
    <dbReference type="NCBI Taxonomy" id="588122"/>
    <lineage>
        <taxon>Bacteria</taxon>
        <taxon>Bacillati</taxon>
        <taxon>Actinomycetota</taxon>
        <taxon>Actinomycetes</taxon>
        <taxon>Kitasatosporales</taxon>
        <taxon>Streptomycetaceae</taxon>
        <taxon>Streptomyces</taxon>
    </lineage>
</organism>